<proteinExistence type="predicted"/>
<reference evidence="2 3" key="1">
    <citation type="journal article" date="2021" name="MBio">
        <title>Poor Competitiveness of Bradyrhizobium in Pigeon Pea Root Colonization in Indian Soils.</title>
        <authorList>
            <person name="Chalasani D."/>
            <person name="Basu A."/>
            <person name="Pullabhotla S.V.S.R.N."/>
            <person name="Jorrin B."/>
            <person name="Neal A.L."/>
            <person name="Poole P.S."/>
            <person name="Podile A.R."/>
            <person name="Tkacz A."/>
        </authorList>
    </citation>
    <scope>NUCLEOTIDE SEQUENCE [LARGE SCALE GENOMIC DNA]</scope>
    <source>
        <strain evidence="2 3">HU14</strain>
    </source>
</reference>
<sequence length="61" mass="6301">MNDSADSYVSPARTGADDSGEPKPDGLGRDRTIPDEPEGVAAGYTGEPSTFEPEEDGQSDG</sequence>
<protein>
    <submittedName>
        <fullName evidence="2">Uncharacterized protein</fullName>
    </submittedName>
</protein>
<accession>A0ABS7HRH7</accession>
<evidence type="ECO:0000256" key="1">
    <source>
        <dbReference type="SAM" id="MobiDB-lite"/>
    </source>
</evidence>
<feature type="compositionally biased region" description="Basic and acidic residues" evidence="1">
    <location>
        <begin position="20"/>
        <end position="34"/>
    </location>
</feature>
<evidence type="ECO:0000313" key="2">
    <source>
        <dbReference type="EMBL" id="MBW9094508.1"/>
    </source>
</evidence>
<feature type="compositionally biased region" description="Acidic residues" evidence="1">
    <location>
        <begin position="52"/>
        <end position="61"/>
    </location>
</feature>
<name>A0ABS7HRH7_9MICO</name>
<gene>
    <name evidence="2" type="ORF">JNB62_12505</name>
</gene>
<organism evidence="2 3">
    <name type="scientific">Microbacterium jejuense</name>
    <dbReference type="NCBI Taxonomy" id="1263637"/>
    <lineage>
        <taxon>Bacteria</taxon>
        <taxon>Bacillati</taxon>
        <taxon>Actinomycetota</taxon>
        <taxon>Actinomycetes</taxon>
        <taxon>Micrococcales</taxon>
        <taxon>Microbacteriaceae</taxon>
        <taxon>Microbacterium</taxon>
    </lineage>
</organism>
<dbReference type="Proteomes" id="UP001196843">
    <property type="component" value="Unassembled WGS sequence"/>
</dbReference>
<keyword evidence="3" id="KW-1185">Reference proteome</keyword>
<dbReference type="EMBL" id="JAEUAW010000009">
    <property type="protein sequence ID" value="MBW9094508.1"/>
    <property type="molecule type" value="Genomic_DNA"/>
</dbReference>
<comment type="caution">
    <text evidence="2">The sequence shown here is derived from an EMBL/GenBank/DDBJ whole genome shotgun (WGS) entry which is preliminary data.</text>
</comment>
<evidence type="ECO:0000313" key="3">
    <source>
        <dbReference type="Proteomes" id="UP001196843"/>
    </source>
</evidence>
<feature type="region of interest" description="Disordered" evidence="1">
    <location>
        <begin position="1"/>
        <end position="61"/>
    </location>
</feature>